<sequence length="886" mass="100980">MLLTASRSRHNAALGNPGTHHHHLNSSSHHGSEGSGDNKYSKRVMDKSTSCAARLQCWSWMICGIICSFLSIDYAMRAFDPAVTGIGGSSSAAAAVLVDSAADSILTPLIHTNLMATTPTKNIRPKSLDDGYRFDNLAYVKPDPKRHAILIPYRDRSFHLAMFLEYMGPYLNAHFPHAHFTLWVIEQDDQELFNRAWLANVGLREIVKQDPTTSCVVFHDVDLVPNMTSHVPYTTCQYPTQLGSELQNFNWTVPYPAYCGGITSLSLKHWQLINGLGNDFIGWGGEDDDLYHRLRQNGLLYQPEDKNAAPYPRRPPKGRGVFRTISQKAEHHEQKKTHSNYWKTLELLKEMHENSDRWKFDGMSDAYYTITNTKQTHPELGFAVVNHIKAIPQKFRDGTVKYHENSDGTTLAPTDAPLAPLEFVHVPYTGGQAITKAAAKANIVWGACHYGQFAEWNCPPGISGDHQYANMQFKASYRQALKPWLIPLMRFIENPLEGTKRFTVVRHPYSRAISFYRYMYDAQHGYPHGFKYHDMVEDRNHPPEAVATYLRKREHPQKLNEFLQDFLIRAHHPHRPDGIELIPQVNFVYHRGIKYVHHVLHYEFLQRDFKNILEKYQMVDAIDLPPPERKRKRKKQVVKKYEEKRVPQPTWMTGQTFLSPLYKLLGLQDSRPVFVDMSLTEIEDEYLLGAQDLEDVTIAMLNAHFELDFRKFHYAKIKVNATTDAFWNPIQVIPRDSGVAKQQNDRNAMLNKQKGGGASPPADPPKPAQTPKEAERTEQVANLIRTGKKEGTGHHEESKEEEGASDKAKKGSKKGDGDDLKERKKPIEERLKARSEDASIKSVAGGGRVDREGNPKKTKEKPKVSKAMLNMREIAQKLREKDSPEV</sequence>
<organism evidence="14 15">
    <name type="scientific">Seminavis robusta</name>
    <dbReference type="NCBI Taxonomy" id="568900"/>
    <lineage>
        <taxon>Eukaryota</taxon>
        <taxon>Sar</taxon>
        <taxon>Stramenopiles</taxon>
        <taxon>Ochrophyta</taxon>
        <taxon>Bacillariophyta</taxon>
        <taxon>Bacillariophyceae</taxon>
        <taxon>Bacillariophycidae</taxon>
        <taxon>Naviculales</taxon>
        <taxon>Naviculaceae</taxon>
        <taxon>Seminavis</taxon>
    </lineage>
</organism>
<dbReference type="GO" id="GO:0005794">
    <property type="term" value="C:Golgi apparatus"/>
    <property type="evidence" value="ECO:0007669"/>
    <property type="project" value="TreeGrafter"/>
</dbReference>
<keyword evidence="4" id="KW-0328">Glycosyltransferase</keyword>
<evidence type="ECO:0000256" key="10">
    <source>
        <dbReference type="ARBA" id="ARBA00023180"/>
    </source>
</evidence>
<dbReference type="InterPro" id="IPR029044">
    <property type="entry name" value="Nucleotide-diphossugar_trans"/>
</dbReference>
<dbReference type="Proteomes" id="UP001153069">
    <property type="component" value="Unassembled WGS sequence"/>
</dbReference>
<dbReference type="Gene3D" id="3.90.550.10">
    <property type="entry name" value="Spore Coat Polysaccharide Biosynthesis Protein SpsA, Chain A"/>
    <property type="match status" value="1"/>
</dbReference>
<dbReference type="InterPro" id="IPR027791">
    <property type="entry name" value="Galactosyl_T_C"/>
</dbReference>
<evidence type="ECO:0000256" key="7">
    <source>
        <dbReference type="ARBA" id="ARBA00022968"/>
    </source>
</evidence>
<accession>A0A9N8ECF9</accession>
<dbReference type="InterPro" id="IPR027995">
    <property type="entry name" value="Galactosyl_T_N"/>
</dbReference>
<comment type="subcellular location">
    <subcellularLocation>
        <location evidence="1">Membrane</location>
        <topology evidence="1">Single-pass type II membrane protein</topology>
    </subcellularLocation>
</comment>
<dbReference type="OrthoDB" id="10038994at2759"/>
<dbReference type="Pfam" id="PF03567">
    <property type="entry name" value="Sulfotransfer_2"/>
    <property type="match status" value="1"/>
</dbReference>
<keyword evidence="6" id="KW-0812">Transmembrane</keyword>
<evidence type="ECO:0000313" key="15">
    <source>
        <dbReference type="Proteomes" id="UP001153069"/>
    </source>
</evidence>
<dbReference type="GO" id="GO:0008378">
    <property type="term" value="F:galactosyltransferase activity"/>
    <property type="evidence" value="ECO:0007669"/>
    <property type="project" value="TreeGrafter"/>
</dbReference>
<evidence type="ECO:0000256" key="5">
    <source>
        <dbReference type="ARBA" id="ARBA00022679"/>
    </source>
</evidence>
<dbReference type="Gene3D" id="3.40.50.300">
    <property type="entry name" value="P-loop containing nucleotide triphosphate hydrolases"/>
    <property type="match status" value="1"/>
</dbReference>
<dbReference type="SUPFAM" id="SSF52540">
    <property type="entry name" value="P-loop containing nucleoside triphosphate hydrolases"/>
    <property type="match status" value="1"/>
</dbReference>
<evidence type="ECO:0000256" key="6">
    <source>
        <dbReference type="ARBA" id="ARBA00022692"/>
    </source>
</evidence>
<keyword evidence="8" id="KW-1133">Transmembrane helix</keyword>
<dbReference type="AlphaFoldDB" id="A0A9N8ECF9"/>
<evidence type="ECO:0000256" key="11">
    <source>
        <dbReference type="SAM" id="MobiDB-lite"/>
    </source>
</evidence>
<keyword evidence="15" id="KW-1185">Reference proteome</keyword>
<comment type="caution">
    <text evidence="14">The sequence shown here is derived from an EMBL/GenBank/DDBJ whole genome shotgun (WGS) entry which is preliminary data.</text>
</comment>
<comment type="similarity">
    <text evidence="3">Belongs to the glycosyltransferase 7 family.</text>
</comment>
<reference evidence="14" key="1">
    <citation type="submission" date="2020-06" db="EMBL/GenBank/DDBJ databases">
        <authorList>
            <consortium name="Plant Systems Biology data submission"/>
        </authorList>
    </citation>
    <scope>NUCLEOTIDE SEQUENCE</scope>
    <source>
        <strain evidence="14">D6</strain>
    </source>
</reference>
<dbReference type="InterPro" id="IPR003859">
    <property type="entry name" value="Galactosyl_T"/>
</dbReference>
<keyword evidence="9" id="KW-0472">Membrane</keyword>
<evidence type="ECO:0000259" key="12">
    <source>
        <dbReference type="Pfam" id="PF02709"/>
    </source>
</evidence>
<feature type="region of interest" description="Disordered" evidence="11">
    <location>
        <begin position="750"/>
        <end position="866"/>
    </location>
</feature>
<evidence type="ECO:0000256" key="1">
    <source>
        <dbReference type="ARBA" id="ARBA00004606"/>
    </source>
</evidence>
<evidence type="ECO:0000256" key="4">
    <source>
        <dbReference type="ARBA" id="ARBA00022676"/>
    </source>
</evidence>
<feature type="domain" description="Galactosyltransferase N-terminal" evidence="13">
    <location>
        <begin position="145"/>
        <end position="227"/>
    </location>
</feature>
<dbReference type="PANTHER" id="PTHR19300">
    <property type="entry name" value="BETA-1,4-GALACTOSYLTRANSFERASE"/>
    <property type="match status" value="1"/>
</dbReference>
<feature type="compositionally biased region" description="Basic and acidic residues" evidence="11">
    <location>
        <begin position="848"/>
        <end position="863"/>
    </location>
</feature>
<dbReference type="GO" id="GO:0016020">
    <property type="term" value="C:membrane"/>
    <property type="evidence" value="ECO:0007669"/>
    <property type="project" value="UniProtKB-SubCell"/>
</dbReference>
<evidence type="ECO:0000256" key="8">
    <source>
        <dbReference type="ARBA" id="ARBA00022989"/>
    </source>
</evidence>
<dbReference type="GO" id="GO:0008146">
    <property type="term" value="F:sulfotransferase activity"/>
    <property type="evidence" value="ECO:0007669"/>
    <property type="project" value="InterPro"/>
</dbReference>
<dbReference type="SUPFAM" id="SSF53448">
    <property type="entry name" value="Nucleotide-diphospho-sugar transferases"/>
    <property type="match status" value="1"/>
</dbReference>
<proteinExistence type="inferred from homology"/>
<feature type="region of interest" description="Disordered" evidence="11">
    <location>
        <begin position="12"/>
        <end position="41"/>
    </location>
</feature>
<dbReference type="Pfam" id="PF13733">
    <property type="entry name" value="Glyco_transf_7N"/>
    <property type="match status" value="1"/>
</dbReference>
<evidence type="ECO:0000256" key="3">
    <source>
        <dbReference type="ARBA" id="ARBA00005735"/>
    </source>
</evidence>
<feature type="compositionally biased region" description="Basic and acidic residues" evidence="11">
    <location>
        <begin position="787"/>
        <end position="839"/>
    </location>
</feature>
<dbReference type="PANTHER" id="PTHR19300:SF57">
    <property type="entry name" value="BETA-1,4-N-ACETYLGALACTOSAMINYLTRANSFERASE"/>
    <property type="match status" value="1"/>
</dbReference>
<name>A0A9N8ECF9_9STRA</name>
<dbReference type="InterPro" id="IPR005331">
    <property type="entry name" value="Sulfotransferase"/>
</dbReference>
<comment type="pathway">
    <text evidence="2">Protein modification; protein glycosylation.</text>
</comment>
<gene>
    <name evidence="14" type="ORF">SEMRO_969_G226140.2</name>
</gene>
<evidence type="ECO:0000259" key="13">
    <source>
        <dbReference type="Pfam" id="PF13733"/>
    </source>
</evidence>
<protein>
    <submittedName>
        <fullName evidence="14">Uncharacterized protein</fullName>
    </submittedName>
</protein>
<evidence type="ECO:0000256" key="9">
    <source>
        <dbReference type="ARBA" id="ARBA00023136"/>
    </source>
</evidence>
<feature type="domain" description="Galactosyltransferase C-terminal" evidence="12">
    <location>
        <begin position="241"/>
        <end position="299"/>
    </location>
</feature>
<dbReference type="InterPro" id="IPR027417">
    <property type="entry name" value="P-loop_NTPase"/>
</dbReference>
<keyword evidence="7" id="KW-0735">Signal-anchor</keyword>
<evidence type="ECO:0000256" key="2">
    <source>
        <dbReference type="ARBA" id="ARBA00004922"/>
    </source>
</evidence>
<dbReference type="EMBL" id="CAICTM010000967">
    <property type="protein sequence ID" value="CAB9518871.1"/>
    <property type="molecule type" value="Genomic_DNA"/>
</dbReference>
<dbReference type="Pfam" id="PF02709">
    <property type="entry name" value="Glyco_transf_7C"/>
    <property type="match status" value="1"/>
</dbReference>
<dbReference type="PRINTS" id="PR02050">
    <property type="entry name" value="B14GALTRFASE"/>
</dbReference>
<keyword evidence="5" id="KW-0808">Transferase</keyword>
<keyword evidence="10" id="KW-0325">Glycoprotein</keyword>
<evidence type="ECO:0000313" key="14">
    <source>
        <dbReference type="EMBL" id="CAB9518871.1"/>
    </source>
</evidence>
<dbReference type="GO" id="GO:0005975">
    <property type="term" value="P:carbohydrate metabolic process"/>
    <property type="evidence" value="ECO:0007669"/>
    <property type="project" value="InterPro"/>
</dbReference>